<dbReference type="Pfam" id="PF04945">
    <property type="entry name" value="YHS"/>
    <property type="match status" value="1"/>
</dbReference>
<reference evidence="4" key="1">
    <citation type="submission" date="2016-11" db="EMBL/GenBank/DDBJ databases">
        <authorList>
            <person name="Varghese N."/>
            <person name="Submissions S."/>
        </authorList>
    </citation>
    <scope>NUCLEOTIDE SEQUENCE [LARGE SCALE GENOMIC DNA]</scope>
    <source>
        <strain evidence="4">ACAM 48</strain>
    </source>
</reference>
<feature type="transmembrane region" description="Helical" evidence="1">
    <location>
        <begin position="97"/>
        <end position="116"/>
    </location>
</feature>
<dbReference type="RefSeq" id="WP_170065317.1">
    <property type="nucleotide sequence ID" value="NZ_LT670848.1"/>
</dbReference>
<evidence type="ECO:0000256" key="1">
    <source>
        <dbReference type="SAM" id="Phobius"/>
    </source>
</evidence>
<gene>
    <name evidence="3" type="ORF">SAMN05878281_1761</name>
</gene>
<proteinExistence type="predicted"/>
<evidence type="ECO:0000313" key="4">
    <source>
        <dbReference type="Proteomes" id="UP000190235"/>
    </source>
</evidence>
<dbReference type="InterPro" id="IPR011017">
    <property type="entry name" value="TRASH_dom"/>
</dbReference>
<keyword evidence="1" id="KW-0472">Membrane</keyword>
<evidence type="ECO:0000313" key="3">
    <source>
        <dbReference type="EMBL" id="SHM73609.1"/>
    </source>
</evidence>
<dbReference type="Gene3D" id="1.10.620.20">
    <property type="entry name" value="Ribonucleotide Reductase, subunit A"/>
    <property type="match status" value="1"/>
</dbReference>
<dbReference type="SMART" id="SM00746">
    <property type="entry name" value="TRASH"/>
    <property type="match status" value="1"/>
</dbReference>
<keyword evidence="1" id="KW-1133">Transmembrane helix</keyword>
<accession>A0A1M7L763</accession>
<feature type="domain" description="TRASH" evidence="2">
    <location>
        <begin position="40"/>
        <end position="77"/>
    </location>
</feature>
<dbReference type="EMBL" id="LT670848">
    <property type="protein sequence ID" value="SHM73609.1"/>
    <property type="molecule type" value="Genomic_DNA"/>
</dbReference>
<protein>
    <submittedName>
        <fullName evidence="3">YHS domain-containing protein</fullName>
    </submittedName>
</protein>
<dbReference type="InterPro" id="IPR009078">
    <property type="entry name" value="Ferritin-like_SF"/>
</dbReference>
<name>A0A1M7L763_9FLAO</name>
<dbReference type="PROSITE" id="PS51257">
    <property type="entry name" value="PROKAR_LIPOPROTEIN"/>
    <property type="match status" value="1"/>
</dbReference>
<dbReference type="GO" id="GO:0016491">
    <property type="term" value="F:oxidoreductase activity"/>
    <property type="evidence" value="ECO:0007669"/>
    <property type="project" value="InterPro"/>
</dbReference>
<dbReference type="AlphaFoldDB" id="A0A1M7L763"/>
<dbReference type="InterPro" id="IPR007029">
    <property type="entry name" value="YHS_dom"/>
</dbReference>
<dbReference type="STRING" id="143223.SAMN05878281_1761"/>
<keyword evidence="1" id="KW-0812">Transmembrane</keyword>
<organism evidence="3 4">
    <name type="scientific">Salegentibacter salegens</name>
    <dbReference type="NCBI Taxonomy" id="143223"/>
    <lineage>
        <taxon>Bacteria</taxon>
        <taxon>Pseudomonadati</taxon>
        <taxon>Bacteroidota</taxon>
        <taxon>Flavobacteriia</taxon>
        <taxon>Flavobacteriales</taxon>
        <taxon>Flavobacteriaceae</taxon>
        <taxon>Salegentibacter</taxon>
    </lineage>
</organism>
<evidence type="ECO:0000259" key="2">
    <source>
        <dbReference type="SMART" id="SM00746"/>
    </source>
</evidence>
<dbReference type="InterPro" id="IPR012348">
    <property type="entry name" value="RNR-like"/>
</dbReference>
<keyword evidence="4" id="KW-1185">Reference proteome</keyword>
<sequence>MKLLTHRTLLLGIIASILVGTSSCSTNRMYTNFATNPYTDPVCGVPLEPVVAIMQEYKGTTYYFDSEECLSVFNKNPKNFTKIRNRPNGNHMGFSQIGWWAPVMVATMAGVMLVGLNH</sequence>
<dbReference type="Proteomes" id="UP000190235">
    <property type="component" value="Chromosome I"/>
</dbReference>
<dbReference type="SUPFAM" id="SSF47240">
    <property type="entry name" value="Ferritin-like"/>
    <property type="match status" value="1"/>
</dbReference>